<feature type="region of interest" description="Disordered" evidence="1">
    <location>
        <begin position="19"/>
        <end position="38"/>
    </location>
</feature>
<dbReference type="EMBL" id="BTGU01000009">
    <property type="protein sequence ID" value="GMN38926.1"/>
    <property type="molecule type" value="Genomic_DNA"/>
</dbReference>
<keyword evidence="3" id="KW-1185">Reference proteome</keyword>
<evidence type="ECO:0000313" key="2">
    <source>
        <dbReference type="EMBL" id="GMN38926.1"/>
    </source>
</evidence>
<comment type="caution">
    <text evidence="2">The sequence shown here is derived from an EMBL/GenBank/DDBJ whole genome shotgun (WGS) entry which is preliminary data.</text>
</comment>
<feature type="compositionally biased region" description="Low complexity" evidence="1">
    <location>
        <begin position="19"/>
        <end position="36"/>
    </location>
</feature>
<protein>
    <submittedName>
        <fullName evidence="2">Uncharacterized protein</fullName>
    </submittedName>
</protein>
<organism evidence="2 3">
    <name type="scientific">Ficus carica</name>
    <name type="common">Common fig</name>
    <dbReference type="NCBI Taxonomy" id="3494"/>
    <lineage>
        <taxon>Eukaryota</taxon>
        <taxon>Viridiplantae</taxon>
        <taxon>Streptophyta</taxon>
        <taxon>Embryophyta</taxon>
        <taxon>Tracheophyta</taxon>
        <taxon>Spermatophyta</taxon>
        <taxon>Magnoliopsida</taxon>
        <taxon>eudicotyledons</taxon>
        <taxon>Gunneridae</taxon>
        <taxon>Pentapetalae</taxon>
        <taxon>rosids</taxon>
        <taxon>fabids</taxon>
        <taxon>Rosales</taxon>
        <taxon>Moraceae</taxon>
        <taxon>Ficeae</taxon>
        <taxon>Ficus</taxon>
    </lineage>
</organism>
<reference evidence="2" key="1">
    <citation type="submission" date="2023-07" db="EMBL/GenBank/DDBJ databases">
        <title>draft genome sequence of fig (Ficus carica).</title>
        <authorList>
            <person name="Takahashi T."/>
            <person name="Nishimura K."/>
        </authorList>
    </citation>
    <scope>NUCLEOTIDE SEQUENCE</scope>
</reference>
<dbReference type="AlphaFoldDB" id="A0AA88A7Z2"/>
<evidence type="ECO:0000313" key="3">
    <source>
        <dbReference type="Proteomes" id="UP001187192"/>
    </source>
</evidence>
<evidence type="ECO:0000256" key="1">
    <source>
        <dbReference type="SAM" id="MobiDB-lite"/>
    </source>
</evidence>
<proteinExistence type="predicted"/>
<dbReference type="Proteomes" id="UP001187192">
    <property type="component" value="Unassembled WGS sequence"/>
</dbReference>
<name>A0AA88A7Z2_FICCA</name>
<gene>
    <name evidence="2" type="ORF">TIFTF001_008159</name>
</gene>
<sequence length="86" mass="9204">MSERQSLGCNLGIMSASRRGATTRATTSGEGTTSLGGMNGSSQECWSLRAMVSTWFSVSQRQIDNSCRWVWLPSQVMVGAVSVGQV</sequence>
<accession>A0AA88A7Z2</accession>